<dbReference type="SUPFAM" id="SSF56176">
    <property type="entry name" value="FAD-binding/transporter-associated domain-like"/>
    <property type="match status" value="1"/>
</dbReference>
<feature type="chain" id="PRO_5034782334" description="FAD-binding PCMH-type domain-containing protein" evidence="5">
    <location>
        <begin position="24"/>
        <end position="245"/>
    </location>
</feature>
<dbReference type="InterPro" id="IPR016166">
    <property type="entry name" value="FAD-bd_PCMH"/>
</dbReference>
<dbReference type="GO" id="GO:0016491">
    <property type="term" value="F:oxidoreductase activity"/>
    <property type="evidence" value="ECO:0007669"/>
    <property type="project" value="UniProtKB-KW"/>
</dbReference>
<dbReference type="Gene3D" id="3.30.465.10">
    <property type="match status" value="1"/>
</dbReference>
<keyword evidence="3" id="KW-0274">FAD</keyword>
<dbReference type="AlphaFoldDB" id="A0A8H3HFB1"/>
<evidence type="ECO:0000256" key="3">
    <source>
        <dbReference type="ARBA" id="ARBA00022827"/>
    </source>
</evidence>
<proteinExistence type="inferred from homology"/>
<organism evidence="7 8">
    <name type="scientific">Rhizoctonia solani</name>
    <dbReference type="NCBI Taxonomy" id="456999"/>
    <lineage>
        <taxon>Eukaryota</taxon>
        <taxon>Fungi</taxon>
        <taxon>Dikarya</taxon>
        <taxon>Basidiomycota</taxon>
        <taxon>Agaricomycotina</taxon>
        <taxon>Agaricomycetes</taxon>
        <taxon>Cantharellales</taxon>
        <taxon>Ceratobasidiaceae</taxon>
        <taxon>Rhizoctonia</taxon>
    </lineage>
</organism>
<name>A0A8H3HFB1_9AGAM</name>
<dbReference type="Proteomes" id="UP000663843">
    <property type="component" value="Unassembled WGS sequence"/>
</dbReference>
<accession>A0A8H3HFB1</accession>
<dbReference type="InterPro" id="IPR050416">
    <property type="entry name" value="FAD-linked_Oxidoreductase"/>
</dbReference>
<feature type="signal peptide" evidence="5">
    <location>
        <begin position="1"/>
        <end position="23"/>
    </location>
</feature>
<comment type="similarity">
    <text evidence="1">Belongs to the oxygen-dependent FAD-linked oxidoreductase family.</text>
</comment>
<keyword evidence="2" id="KW-0285">Flavoprotein</keyword>
<keyword evidence="5" id="KW-0732">Signal</keyword>
<dbReference type="PANTHER" id="PTHR42973">
    <property type="entry name" value="BINDING OXIDOREDUCTASE, PUTATIVE (AFU_ORTHOLOGUE AFUA_1G17690)-RELATED"/>
    <property type="match status" value="1"/>
</dbReference>
<reference evidence="7" key="1">
    <citation type="submission" date="2021-01" db="EMBL/GenBank/DDBJ databases">
        <authorList>
            <person name="Kaushik A."/>
        </authorList>
    </citation>
    <scope>NUCLEOTIDE SEQUENCE</scope>
    <source>
        <strain evidence="7">AG2-2IIIB</strain>
    </source>
</reference>
<comment type="caution">
    <text evidence="7">The sequence shown here is derived from an EMBL/GenBank/DDBJ whole genome shotgun (WGS) entry which is preliminary data.</text>
</comment>
<protein>
    <recommendedName>
        <fullName evidence="6">FAD-binding PCMH-type domain-containing protein</fullName>
    </recommendedName>
</protein>
<evidence type="ECO:0000259" key="6">
    <source>
        <dbReference type="PROSITE" id="PS51387"/>
    </source>
</evidence>
<dbReference type="InterPro" id="IPR016169">
    <property type="entry name" value="FAD-bd_PCMH_sub2"/>
</dbReference>
<sequence>MTRRFLSTQRLSATLFFTAGVYGSSDTCRDRLSTVFSGNKIFKSTDTNYQVGNQKYWSSTAVLSPACVFIPESPADVSTAVNIFTDNNCQFAIRGGGHTTNPGWAGTNDGVLVSLSKLTTVEVSQDKQSVVIGAGNRWGDVYTKTGEQNITVTGGRISPVGVSGFLLGGGLSFLMHAEGFAANNVLSYEIVLANGKVTTLTAESNGDLFKALKGGTSNFGIVTSFELRTFPVNYTYAGYLYYAPE</sequence>
<dbReference type="PANTHER" id="PTHR42973:SF13">
    <property type="entry name" value="FAD-BINDING PCMH-TYPE DOMAIN-CONTAINING PROTEIN"/>
    <property type="match status" value="1"/>
</dbReference>
<evidence type="ECO:0000313" key="8">
    <source>
        <dbReference type="Proteomes" id="UP000663843"/>
    </source>
</evidence>
<evidence type="ECO:0000313" key="7">
    <source>
        <dbReference type="EMBL" id="CAE6510559.1"/>
    </source>
</evidence>
<evidence type="ECO:0000256" key="5">
    <source>
        <dbReference type="SAM" id="SignalP"/>
    </source>
</evidence>
<dbReference type="Pfam" id="PF01565">
    <property type="entry name" value="FAD_binding_4"/>
    <property type="match status" value="1"/>
</dbReference>
<gene>
    <name evidence="7" type="ORF">RDB_LOCUS152192</name>
</gene>
<dbReference type="GO" id="GO:0071949">
    <property type="term" value="F:FAD binding"/>
    <property type="evidence" value="ECO:0007669"/>
    <property type="project" value="InterPro"/>
</dbReference>
<keyword evidence="4" id="KW-0560">Oxidoreductase</keyword>
<dbReference type="EMBL" id="CAJMWT010005879">
    <property type="protein sequence ID" value="CAE6510559.1"/>
    <property type="molecule type" value="Genomic_DNA"/>
</dbReference>
<evidence type="ECO:0000256" key="4">
    <source>
        <dbReference type="ARBA" id="ARBA00023002"/>
    </source>
</evidence>
<dbReference type="PROSITE" id="PS51387">
    <property type="entry name" value="FAD_PCMH"/>
    <property type="match status" value="1"/>
</dbReference>
<evidence type="ECO:0000256" key="2">
    <source>
        <dbReference type="ARBA" id="ARBA00022630"/>
    </source>
</evidence>
<dbReference type="InterPro" id="IPR006094">
    <property type="entry name" value="Oxid_FAD_bind_N"/>
</dbReference>
<dbReference type="InterPro" id="IPR036318">
    <property type="entry name" value="FAD-bd_PCMH-like_sf"/>
</dbReference>
<evidence type="ECO:0000256" key="1">
    <source>
        <dbReference type="ARBA" id="ARBA00005466"/>
    </source>
</evidence>
<feature type="domain" description="FAD-binding PCMH-type" evidence="6">
    <location>
        <begin position="61"/>
        <end position="232"/>
    </location>
</feature>